<feature type="transmembrane region" description="Helical" evidence="7">
    <location>
        <begin position="184"/>
        <end position="212"/>
    </location>
</feature>
<feature type="compositionally biased region" description="Basic and acidic residues" evidence="6">
    <location>
        <begin position="403"/>
        <end position="413"/>
    </location>
</feature>
<feature type="transmembrane region" description="Helical" evidence="7">
    <location>
        <begin position="291"/>
        <end position="314"/>
    </location>
</feature>
<evidence type="ECO:0000256" key="5">
    <source>
        <dbReference type="ARBA" id="ARBA00023136"/>
    </source>
</evidence>
<comment type="subcellular location">
    <subcellularLocation>
        <location evidence="1">Cell membrane</location>
        <topology evidence="1">Multi-pass membrane protein</topology>
    </subcellularLocation>
</comment>
<dbReference type="AlphaFoldDB" id="A0A3P3VWW6"/>
<feature type="transmembrane region" description="Helical" evidence="7">
    <location>
        <begin position="260"/>
        <end position="279"/>
    </location>
</feature>
<organism evidence="8 9">
    <name type="scientific">Gulosibacter macacae</name>
    <dbReference type="NCBI Taxonomy" id="2488791"/>
    <lineage>
        <taxon>Bacteria</taxon>
        <taxon>Bacillati</taxon>
        <taxon>Actinomycetota</taxon>
        <taxon>Actinomycetes</taxon>
        <taxon>Micrococcales</taxon>
        <taxon>Microbacteriaceae</taxon>
        <taxon>Gulosibacter</taxon>
    </lineage>
</organism>
<protein>
    <submittedName>
        <fullName evidence="8">YihY/virulence factor BrkB family protein</fullName>
    </submittedName>
</protein>
<evidence type="ECO:0000256" key="7">
    <source>
        <dbReference type="SAM" id="Phobius"/>
    </source>
</evidence>
<feature type="transmembrane region" description="Helical" evidence="7">
    <location>
        <begin position="134"/>
        <end position="155"/>
    </location>
</feature>
<evidence type="ECO:0000256" key="1">
    <source>
        <dbReference type="ARBA" id="ARBA00004651"/>
    </source>
</evidence>
<keyword evidence="9" id="KW-1185">Reference proteome</keyword>
<keyword evidence="4 7" id="KW-1133">Transmembrane helix</keyword>
<accession>A0A3P3VWW6</accession>
<name>A0A3P3VWW6_9MICO</name>
<evidence type="ECO:0000256" key="2">
    <source>
        <dbReference type="ARBA" id="ARBA00022475"/>
    </source>
</evidence>
<evidence type="ECO:0000313" key="8">
    <source>
        <dbReference type="EMBL" id="RRJ86837.1"/>
    </source>
</evidence>
<comment type="caution">
    <text evidence="8">The sequence shown here is derived from an EMBL/GenBank/DDBJ whole genome shotgun (WGS) entry which is preliminary data.</text>
</comment>
<dbReference type="RefSeq" id="WP_124972076.1">
    <property type="nucleotide sequence ID" value="NZ_RQVS01000007.1"/>
</dbReference>
<gene>
    <name evidence="8" type="ORF">EG850_07395</name>
</gene>
<feature type="transmembrane region" description="Helical" evidence="7">
    <location>
        <begin position="224"/>
        <end position="248"/>
    </location>
</feature>
<keyword evidence="5 7" id="KW-0472">Membrane</keyword>
<reference evidence="8 9" key="1">
    <citation type="submission" date="2018-11" db="EMBL/GenBank/DDBJ databases">
        <title>YIM 102482-1 draft genome.</title>
        <authorList>
            <person name="Li G."/>
            <person name="Jiang Y."/>
        </authorList>
    </citation>
    <scope>NUCLEOTIDE SEQUENCE [LARGE SCALE GENOMIC DNA]</scope>
    <source>
        <strain evidence="8 9">YIM 102482-1</strain>
    </source>
</reference>
<dbReference type="OrthoDB" id="3229302at2"/>
<feature type="compositionally biased region" description="Basic residues" evidence="6">
    <location>
        <begin position="414"/>
        <end position="423"/>
    </location>
</feature>
<sequence>MAETTATPPFGTRRQDPDVPERIPAFLPLPKFDKDATLVDRAKGYGVWLRSTRPLRVVQHWNESRGGLLAGGMAYAALFSFFAAIWVFFSIAGIVLANRPDLVELIIEFLADSVPGLIGDGGVISADTLMNMSASFTIAGIIALASTLWTALNFLNGARVSVRAVFDLPPKAETNIVLMKLRDVAIVGLFGFTLMLSAMITAASSGLIAWAVRDFLAIDLGGGLQFLIRGGSIVIGVLFDAVVFALVLRVMCQIRIPKRFLWSGALVGGIATQVLKQAGSLLLGGASSNPLLATFAALLGVLVFFNFACMVLLLTASWVKVSMDDHHVSPRLLTADEADEIARATEREARKERLAVESIRVLDEFEQTPRWRRGRLRRQYESIVAQQQRLELEERRERLGFDEQGRHDVEGLSKRTKREGRKTKSNEAGSFGSGQAHDKDEQER</sequence>
<dbReference type="InterPro" id="IPR017039">
    <property type="entry name" value="Virul_fac_BrkB"/>
</dbReference>
<dbReference type="PANTHER" id="PTHR30213">
    <property type="entry name" value="INNER MEMBRANE PROTEIN YHJD"/>
    <property type="match status" value="1"/>
</dbReference>
<feature type="transmembrane region" description="Helical" evidence="7">
    <location>
        <begin position="74"/>
        <end position="97"/>
    </location>
</feature>
<keyword evidence="2" id="KW-1003">Cell membrane</keyword>
<evidence type="ECO:0000313" key="9">
    <source>
        <dbReference type="Proteomes" id="UP000274391"/>
    </source>
</evidence>
<evidence type="ECO:0000256" key="3">
    <source>
        <dbReference type="ARBA" id="ARBA00022692"/>
    </source>
</evidence>
<feature type="region of interest" description="Disordered" evidence="6">
    <location>
        <begin position="403"/>
        <end position="444"/>
    </location>
</feature>
<keyword evidence="3 7" id="KW-0812">Transmembrane</keyword>
<evidence type="ECO:0000256" key="4">
    <source>
        <dbReference type="ARBA" id="ARBA00022989"/>
    </source>
</evidence>
<dbReference type="PANTHER" id="PTHR30213:SF1">
    <property type="entry name" value="INNER MEMBRANE PROTEIN YHJD"/>
    <property type="match status" value="1"/>
</dbReference>
<dbReference type="GO" id="GO:0005886">
    <property type="term" value="C:plasma membrane"/>
    <property type="evidence" value="ECO:0007669"/>
    <property type="project" value="UniProtKB-SubCell"/>
</dbReference>
<dbReference type="Pfam" id="PF03631">
    <property type="entry name" value="Virul_fac_BrkB"/>
    <property type="match status" value="1"/>
</dbReference>
<dbReference type="Proteomes" id="UP000274391">
    <property type="component" value="Unassembled WGS sequence"/>
</dbReference>
<proteinExistence type="predicted"/>
<evidence type="ECO:0000256" key="6">
    <source>
        <dbReference type="SAM" id="MobiDB-lite"/>
    </source>
</evidence>
<dbReference type="EMBL" id="RQVS01000007">
    <property type="protein sequence ID" value="RRJ86837.1"/>
    <property type="molecule type" value="Genomic_DNA"/>
</dbReference>